<dbReference type="EMBL" id="JAFIRA010000027">
    <property type="protein sequence ID" value="MCJ2543389.1"/>
    <property type="molecule type" value="Genomic_DNA"/>
</dbReference>
<dbReference type="InterPro" id="IPR052181">
    <property type="entry name" value="5hmC_binding"/>
</dbReference>
<dbReference type="InterPro" id="IPR047197">
    <property type="entry name" value="THYN1-like_EVE"/>
</dbReference>
<dbReference type="InterPro" id="IPR002740">
    <property type="entry name" value="EVE_domain"/>
</dbReference>
<dbReference type="Gene3D" id="3.10.590.10">
    <property type="entry name" value="ph1033 like domains"/>
    <property type="match status" value="1"/>
</dbReference>
<dbReference type="Pfam" id="PF01878">
    <property type="entry name" value="EVE"/>
    <property type="match status" value="1"/>
</dbReference>
<gene>
    <name evidence="2" type="ORF">JX360_10795</name>
</gene>
<organism evidence="2 3">
    <name type="scientific">Thermostichus vulcanus str. 'Rupite'</name>
    <dbReference type="NCBI Taxonomy" id="2813851"/>
    <lineage>
        <taxon>Bacteria</taxon>
        <taxon>Bacillati</taxon>
        <taxon>Cyanobacteriota</taxon>
        <taxon>Cyanophyceae</taxon>
        <taxon>Thermostichales</taxon>
        <taxon>Thermostichaceae</taxon>
        <taxon>Thermostichus</taxon>
    </lineage>
</organism>
<sequence>MNYWLMKSEPSVYSIWDLQREGQTLWDGVRNYQARNYLKAMQPGDRAFFYHSNADPPGIAGLMEILETQVVDPSQFDAASPYYDPKSGCADPRWYTVRVQFVAVLGRFLSLPELRATFTPEELEVVRRGSRLSVMPVSQTVAERVLALTTVSSQPL</sequence>
<accession>A0ABT0CCE0</accession>
<comment type="caution">
    <text evidence="2">The sequence shown here is derived from an EMBL/GenBank/DDBJ whole genome shotgun (WGS) entry which is preliminary data.</text>
</comment>
<dbReference type="CDD" id="cd21133">
    <property type="entry name" value="EVE"/>
    <property type="match status" value="1"/>
</dbReference>
<dbReference type="Proteomes" id="UP000830835">
    <property type="component" value="Unassembled WGS sequence"/>
</dbReference>
<dbReference type="InterPro" id="IPR015947">
    <property type="entry name" value="PUA-like_sf"/>
</dbReference>
<dbReference type="SUPFAM" id="SSF88697">
    <property type="entry name" value="PUA domain-like"/>
    <property type="match status" value="1"/>
</dbReference>
<feature type="domain" description="EVE" evidence="1">
    <location>
        <begin position="2"/>
        <end position="147"/>
    </location>
</feature>
<evidence type="ECO:0000313" key="3">
    <source>
        <dbReference type="Proteomes" id="UP000830835"/>
    </source>
</evidence>
<dbReference type="RefSeq" id="WP_244350675.1">
    <property type="nucleotide sequence ID" value="NZ_JAFIRA010000027.1"/>
</dbReference>
<proteinExistence type="predicted"/>
<evidence type="ECO:0000259" key="1">
    <source>
        <dbReference type="Pfam" id="PF01878"/>
    </source>
</evidence>
<dbReference type="PANTHER" id="PTHR14087:SF7">
    <property type="entry name" value="THYMOCYTE NUCLEAR PROTEIN 1"/>
    <property type="match status" value="1"/>
</dbReference>
<name>A0ABT0CCE0_THEVL</name>
<keyword evidence="3" id="KW-1185">Reference proteome</keyword>
<evidence type="ECO:0000313" key="2">
    <source>
        <dbReference type="EMBL" id="MCJ2543389.1"/>
    </source>
</evidence>
<protein>
    <submittedName>
        <fullName evidence="2">EVE domain-containing protein</fullName>
    </submittedName>
</protein>
<reference evidence="2" key="1">
    <citation type="submission" date="2021-02" db="EMBL/GenBank/DDBJ databases">
        <title>The CRISPR/cas machinery reduction and long-range gene transfer in the hot spring cyanobacterium Synechococcus.</title>
        <authorList>
            <person name="Dvorak P."/>
            <person name="Jahodarova E."/>
            <person name="Hasler P."/>
            <person name="Poulickova A."/>
        </authorList>
    </citation>
    <scope>NUCLEOTIDE SEQUENCE</scope>
    <source>
        <strain evidence="2">Rupite</strain>
    </source>
</reference>
<dbReference type="PANTHER" id="PTHR14087">
    <property type="entry name" value="THYMOCYTE NUCLEAR PROTEIN 1"/>
    <property type="match status" value="1"/>
</dbReference>